<name>Q6SGA9_9BACT</name>
<evidence type="ECO:0008006" key="7">
    <source>
        <dbReference type="Google" id="ProtNLM"/>
    </source>
</evidence>
<dbReference type="EMBL" id="AY458643">
    <property type="protein sequence ID" value="AAR37953.1"/>
    <property type="molecule type" value="Genomic_DNA"/>
</dbReference>
<evidence type="ECO:0000256" key="4">
    <source>
        <dbReference type="ARBA" id="ARBA00023136"/>
    </source>
</evidence>
<comment type="subcellular location">
    <subcellularLocation>
        <location evidence="1">Membrane</location>
        <topology evidence="1">Multi-pass membrane protein</topology>
    </subcellularLocation>
</comment>
<gene>
    <name evidence="6" type="ORF">MBMO_EBAC000-47H08.32</name>
</gene>
<dbReference type="Pfam" id="PF07681">
    <property type="entry name" value="DoxX"/>
    <property type="match status" value="1"/>
</dbReference>
<keyword evidence="2 5" id="KW-0812">Transmembrane</keyword>
<reference evidence="6" key="2">
    <citation type="submission" date="2003-12" db="EMBL/GenBank/DDBJ databases">
        <title>Monterey Bay Coastal Ocean Microbial Observatory environmental clone sequencing.</title>
        <authorList>
            <person name="DeLong E.F."/>
        </authorList>
    </citation>
    <scope>NUCLEOTIDE SEQUENCE</scope>
</reference>
<dbReference type="AlphaFoldDB" id="Q6SGA9"/>
<evidence type="ECO:0000256" key="1">
    <source>
        <dbReference type="ARBA" id="ARBA00004141"/>
    </source>
</evidence>
<sequence>MEKLAVTLGRCLLGLYFLMPGISKVTSYQAMLDYMTLHNIPMVDVLLPITTALQILGGLCLIAGLRIKEIALMFAGMTILINLGMHDFWNTYPEGNQGHELQNFVKNLGIFAGLLVMSAGQHLPQWRLAKA</sequence>
<reference evidence="6" key="1">
    <citation type="submission" date="2003-11" db="EMBL/GenBank/DDBJ databases">
        <authorList>
            <person name="Heidelberg J.F."/>
            <person name="Eisen J.A."/>
            <person name="Nelson W.C."/>
            <person name="DeLong E.F."/>
        </authorList>
    </citation>
    <scope>NUCLEOTIDE SEQUENCE</scope>
</reference>
<organism evidence="6">
    <name type="scientific">uncultured marine bacterium 561</name>
    <dbReference type="NCBI Taxonomy" id="257396"/>
    <lineage>
        <taxon>Bacteria</taxon>
        <taxon>environmental samples</taxon>
    </lineage>
</organism>
<evidence type="ECO:0000256" key="5">
    <source>
        <dbReference type="SAM" id="Phobius"/>
    </source>
</evidence>
<keyword evidence="4 5" id="KW-0472">Membrane</keyword>
<dbReference type="GO" id="GO:0016020">
    <property type="term" value="C:membrane"/>
    <property type="evidence" value="ECO:0007669"/>
    <property type="project" value="UniProtKB-SubCell"/>
</dbReference>
<keyword evidence="3 5" id="KW-1133">Transmembrane helix</keyword>
<proteinExistence type="predicted"/>
<evidence type="ECO:0000256" key="3">
    <source>
        <dbReference type="ARBA" id="ARBA00022989"/>
    </source>
</evidence>
<evidence type="ECO:0000256" key="2">
    <source>
        <dbReference type="ARBA" id="ARBA00022692"/>
    </source>
</evidence>
<protein>
    <recommendedName>
        <fullName evidence="7">DoxX family protein</fullName>
    </recommendedName>
</protein>
<evidence type="ECO:0000313" key="6">
    <source>
        <dbReference type="EMBL" id="AAR37953.1"/>
    </source>
</evidence>
<accession>Q6SGA9</accession>
<dbReference type="InterPro" id="IPR032808">
    <property type="entry name" value="DoxX"/>
</dbReference>
<feature type="transmembrane region" description="Helical" evidence="5">
    <location>
        <begin position="43"/>
        <end position="63"/>
    </location>
</feature>